<protein>
    <submittedName>
        <fullName evidence="3">Uncharacterized protein LOC127566373</fullName>
    </submittedName>
</protein>
<dbReference type="RefSeq" id="XP_051864359.1">
    <property type="nucleotide sequence ID" value="XM_052008399.1"/>
</dbReference>
<name>A0A9C6WJ81_DROAB</name>
<evidence type="ECO:0000313" key="2">
    <source>
        <dbReference type="Proteomes" id="UP000515160"/>
    </source>
</evidence>
<keyword evidence="2" id="KW-1185">Reference proteome</keyword>
<evidence type="ECO:0000256" key="1">
    <source>
        <dbReference type="SAM" id="MobiDB-lite"/>
    </source>
</evidence>
<sequence>MGETPLIHCIAVVIFGLHGLYAFVVAVSMQCISARGISGLYTVPEGLQAVTTDLVRVYIVVFGCRPSDPTLKVHQSVRDGDEVAESHRTGVAKFSLDGSCSCRRSRRRRTINFDSELSGRSVGFGSRRSGRSGRQATSCGRKL</sequence>
<proteinExistence type="predicted"/>
<dbReference type="AlphaFoldDB" id="A0A9C6WJ81"/>
<gene>
    <name evidence="3" type="primary">LOC127566373</name>
</gene>
<accession>A0A9C6WJ81</accession>
<dbReference type="GeneID" id="127566373"/>
<dbReference type="Proteomes" id="UP000515160">
    <property type="component" value="Unplaced"/>
</dbReference>
<reference evidence="3" key="1">
    <citation type="submission" date="2025-08" db="UniProtKB">
        <authorList>
            <consortium name="RefSeq"/>
        </authorList>
    </citation>
    <scope>IDENTIFICATION</scope>
    <source>
        <strain evidence="3">15112-1751.03</strain>
        <tissue evidence="3">Whole Adult</tissue>
    </source>
</reference>
<evidence type="ECO:0000313" key="3">
    <source>
        <dbReference type="RefSeq" id="XP_051864359.1"/>
    </source>
</evidence>
<feature type="region of interest" description="Disordered" evidence="1">
    <location>
        <begin position="123"/>
        <end position="143"/>
    </location>
</feature>
<organism evidence="2 3">
    <name type="scientific">Drosophila albomicans</name>
    <name type="common">Fruit fly</name>
    <dbReference type="NCBI Taxonomy" id="7291"/>
    <lineage>
        <taxon>Eukaryota</taxon>
        <taxon>Metazoa</taxon>
        <taxon>Ecdysozoa</taxon>
        <taxon>Arthropoda</taxon>
        <taxon>Hexapoda</taxon>
        <taxon>Insecta</taxon>
        <taxon>Pterygota</taxon>
        <taxon>Neoptera</taxon>
        <taxon>Endopterygota</taxon>
        <taxon>Diptera</taxon>
        <taxon>Brachycera</taxon>
        <taxon>Muscomorpha</taxon>
        <taxon>Ephydroidea</taxon>
        <taxon>Drosophilidae</taxon>
        <taxon>Drosophila</taxon>
    </lineage>
</organism>